<dbReference type="GO" id="GO:0004497">
    <property type="term" value="F:monooxygenase activity"/>
    <property type="evidence" value="ECO:0007669"/>
    <property type="project" value="UniProtKB-KW"/>
</dbReference>
<dbReference type="PANTHER" id="PTHR42847">
    <property type="entry name" value="ALKANESULFONATE MONOOXYGENASE"/>
    <property type="match status" value="1"/>
</dbReference>
<dbReference type="SUPFAM" id="SSF51679">
    <property type="entry name" value="Bacterial luciferase-like"/>
    <property type="match status" value="1"/>
</dbReference>
<feature type="domain" description="Luciferase-like" evidence="5">
    <location>
        <begin position="25"/>
        <end position="310"/>
    </location>
</feature>
<keyword evidence="7" id="KW-1185">Reference proteome</keyword>
<evidence type="ECO:0000256" key="2">
    <source>
        <dbReference type="ARBA" id="ARBA00022643"/>
    </source>
</evidence>
<keyword evidence="3" id="KW-0560">Oxidoreductase</keyword>
<sequence length="346" mass="37546">MTRYLWDTPTSGDGRRADRNRWDRDGFGHLHQVIGAAELAGLDGVVVPYDPDGDEPWIVAGGALRDTRHTRVVVGFHPAFGTPVYAAKMSLTLQRLGADRLDWLVHVEAGAEDEVRRGDHLIGAARYERAAEFLTVARGVWSGRGALPGGFDGGEFDHDGDYFHVAAGGFDEAVDGHPFPTVHLTGTSPEALALSAAHGDVHLFTESEHGLWPQVRALGELAAARGRTVRAGLALPVIAREDEDEAWARVLRLWRETDPAATEDEVRSRGLGDLRFDGFDRIGYRTPIGLVGSYRQVARRLADYVAGGIDTFVLSGHPAIEEVHRAGEHLLHLADPAGRTLTGARA</sequence>
<keyword evidence="4 6" id="KW-0503">Monooxygenase</keyword>
<organism evidence="6 7">
    <name type="scientific">Amycolatopsis ultiminotia</name>
    <dbReference type="NCBI Taxonomy" id="543629"/>
    <lineage>
        <taxon>Bacteria</taxon>
        <taxon>Bacillati</taxon>
        <taxon>Actinomycetota</taxon>
        <taxon>Actinomycetes</taxon>
        <taxon>Pseudonocardiales</taxon>
        <taxon>Pseudonocardiaceae</taxon>
        <taxon>Amycolatopsis</taxon>
    </lineage>
</organism>
<name>A0ABP6XHB7_9PSEU</name>
<evidence type="ECO:0000256" key="1">
    <source>
        <dbReference type="ARBA" id="ARBA00022630"/>
    </source>
</evidence>
<evidence type="ECO:0000313" key="6">
    <source>
        <dbReference type="EMBL" id="GAA3566128.1"/>
    </source>
</evidence>
<reference evidence="7" key="1">
    <citation type="journal article" date="2019" name="Int. J. Syst. Evol. Microbiol.">
        <title>The Global Catalogue of Microorganisms (GCM) 10K type strain sequencing project: providing services to taxonomists for standard genome sequencing and annotation.</title>
        <authorList>
            <consortium name="The Broad Institute Genomics Platform"/>
            <consortium name="The Broad Institute Genome Sequencing Center for Infectious Disease"/>
            <person name="Wu L."/>
            <person name="Ma J."/>
        </authorList>
    </citation>
    <scope>NUCLEOTIDE SEQUENCE [LARGE SCALE GENOMIC DNA]</scope>
    <source>
        <strain evidence="7">JCM 16898</strain>
    </source>
</reference>
<dbReference type="Proteomes" id="UP001500689">
    <property type="component" value="Unassembled WGS sequence"/>
</dbReference>
<dbReference type="Pfam" id="PF00296">
    <property type="entry name" value="Bac_luciferase"/>
    <property type="match status" value="1"/>
</dbReference>
<evidence type="ECO:0000259" key="5">
    <source>
        <dbReference type="Pfam" id="PF00296"/>
    </source>
</evidence>
<keyword evidence="1" id="KW-0285">Flavoprotein</keyword>
<dbReference type="InterPro" id="IPR050172">
    <property type="entry name" value="SsuD_RutA_monooxygenase"/>
</dbReference>
<gene>
    <name evidence="6" type="primary">ssuD</name>
    <name evidence="6" type="ORF">GCM10022222_57460</name>
</gene>
<evidence type="ECO:0000256" key="3">
    <source>
        <dbReference type="ARBA" id="ARBA00023002"/>
    </source>
</evidence>
<dbReference type="EMBL" id="BAAAZN010000013">
    <property type="protein sequence ID" value="GAA3566128.1"/>
    <property type="molecule type" value="Genomic_DNA"/>
</dbReference>
<keyword evidence="2" id="KW-0288">FMN</keyword>
<evidence type="ECO:0000313" key="7">
    <source>
        <dbReference type="Proteomes" id="UP001500689"/>
    </source>
</evidence>
<accession>A0ABP6XHB7</accession>
<dbReference type="InterPro" id="IPR036661">
    <property type="entry name" value="Luciferase-like_sf"/>
</dbReference>
<dbReference type="Gene3D" id="3.20.20.30">
    <property type="entry name" value="Luciferase-like domain"/>
    <property type="match status" value="1"/>
</dbReference>
<dbReference type="InterPro" id="IPR011251">
    <property type="entry name" value="Luciferase-like_dom"/>
</dbReference>
<evidence type="ECO:0000256" key="4">
    <source>
        <dbReference type="ARBA" id="ARBA00023033"/>
    </source>
</evidence>
<protein>
    <submittedName>
        <fullName evidence="6">FMNH2-dependent alkanesulfonate monooxygenase</fullName>
    </submittedName>
</protein>
<dbReference type="PANTHER" id="PTHR42847:SF4">
    <property type="entry name" value="ALKANESULFONATE MONOOXYGENASE-RELATED"/>
    <property type="match status" value="1"/>
</dbReference>
<proteinExistence type="predicted"/>
<comment type="caution">
    <text evidence="6">The sequence shown here is derived from an EMBL/GenBank/DDBJ whole genome shotgun (WGS) entry which is preliminary data.</text>
</comment>
<dbReference type="RefSeq" id="WP_344865328.1">
    <property type="nucleotide sequence ID" value="NZ_BAAAZN010000013.1"/>
</dbReference>